<keyword evidence="3" id="KW-1185">Reference proteome</keyword>
<organism evidence="2 3">
    <name type="scientific">Natronosalvus hydrolyticus</name>
    <dbReference type="NCBI Taxonomy" id="2979988"/>
    <lineage>
        <taxon>Archaea</taxon>
        <taxon>Methanobacteriati</taxon>
        <taxon>Methanobacteriota</taxon>
        <taxon>Stenosarchaea group</taxon>
        <taxon>Halobacteria</taxon>
        <taxon>Halobacteriales</taxon>
        <taxon>Natrialbaceae</taxon>
        <taxon>Natronosalvus</taxon>
    </lineage>
</organism>
<feature type="domain" description="Halobacterial output" evidence="1">
    <location>
        <begin position="7"/>
        <end position="75"/>
    </location>
</feature>
<dbReference type="Proteomes" id="UP001321047">
    <property type="component" value="Unassembled WGS sequence"/>
</dbReference>
<dbReference type="AlphaFoldDB" id="A0AAP3E9K6"/>
<dbReference type="RefSeq" id="WP_342810480.1">
    <property type="nucleotide sequence ID" value="NZ_JAOPJZ010000031.1"/>
</dbReference>
<proteinExistence type="predicted"/>
<sequence length="89" mass="9991">MRTDPDLVYEIVDEIASREGVDTRTLNPPLAKVIDTDALEALCESTNDQTDIHISFTYCAYRVEVQCPDTVEISPLESGREVICQDRSN</sequence>
<protein>
    <recommendedName>
        <fullName evidence="1">Halobacterial output domain-containing protein</fullName>
    </recommendedName>
</protein>
<dbReference type="EMBL" id="JAOPJZ010000031">
    <property type="protein sequence ID" value="MCU4754179.1"/>
    <property type="molecule type" value="Genomic_DNA"/>
</dbReference>
<dbReference type="InterPro" id="IPR040624">
    <property type="entry name" value="HalOD1"/>
</dbReference>
<dbReference type="Pfam" id="PF18545">
    <property type="entry name" value="HalOD1"/>
    <property type="match status" value="1"/>
</dbReference>
<gene>
    <name evidence="2" type="ORF">OB919_19710</name>
</gene>
<name>A0AAP3E9K6_9EURY</name>
<reference evidence="2 3" key="1">
    <citation type="submission" date="2022-09" db="EMBL/GenBank/DDBJ databases">
        <title>Enrichment on poylsaccharides allowed isolation of novel metabolic and taxonomic groups of Haloarchaea.</title>
        <authorList>
            <person name="Sorokin D.Y."/>
            <person name="Elcheninov A.G."/>
            <person name="Khizhniak T.V."/>
            <person name="Kolganova T.V."/>
            <person name="Kublanov I.V."/>
        </authorList>
    </citation>
    <scope>NUCLEOTIDE SEQUENCE [LARGE SCALE GENOMIC DNA]</scope>
    <source>
        <strain evidence="2 3">AArc-curdl1</strain>
    </source>
</reference>
<evidence type="ECO:0000259" key="1">
    <source>
        <dbReference type="Pfam" id="PF18545"/>
    </source>
</evidence>
<accession>A0AAP3E9K6</accession>
<evidence type="ECO:0000313" key="2">
    <source>
        <dbReference type="EMBL" id="MCU4754179.1"/>
    </source>
</evidence>
<comment type="caution">
    <text evidence="2">The sequence shown here is derived from an EMBL/GenBank/DDBJ whole genome shotgun (WGS) entry which is preliminary data.</text>
</comment>
<evidence type="ECO:0000313" key="3">
    <source>
        <dbReference type="Proteomes" id="UP001321047"/>
    </source>
</evidence>